<dbReference type="PRINTS" id="PR01183">
    <property type="entry name" value="RIBORDTASEM1"/>
</dbReference>
<comment type="function">
    <text evidence="12 14">Catalyzes the reduction of ribonucleotides to deoxyribonucleotides. May function to provide a pool of deoxyribonucleotide precursors for DNA repair during oxygen limitation and/or for immediate growth after restoration of oxygen.</text>
</comment>
<organism evidence="19 20">
    <name type="scientific">Thermoanaerobacter pseudethanolicus (strain ATCC 33223 / 39E)</name>
    <name type="common">Clostridium thermohydrosulfuricum</name>
    <dbReference type="NCBI Taxonomy" id="340099"/>
    <lineage>
        <taxon>Bacteria</taxon>
        <taxon>Bacillati</taxon>
        <taxon>Bacillota</taxon>
        <taxon>Clostridia</taxon>
        <taxon>Thermoanaerobacterales</taxon>
        <taxon>Thermoanaerobacteraceae</taxon>
        <taxon>Thermoanaerobacter</taxon>
    </lineage>
</organism>
<protein>
    <recommendedName>
        <fullName evidence="14">Vitamin B12-dependent ribonucleotide reductase</fullName>
        <ecNumber evidence="14">1.17.4.1</ecNumber>
    </recommendedName>
</protein>
<dbReference type="STRING" id="340099.Teth39_0329"/>
<dbReference type="KEGG" id="tpd:Teth39_0329"/>
<dbReference type="UniPathway" id="UPA00326"/>
<feature type="domain" description="TSCPD" evidence="18">
    <location>
        <begin position="591"/>
        <end position="697"/>
    </location>
</feature>
<dbReference type="HOGENOM" id="CLU_000404_2_0_9"/>
<keyword evidence="8" id="KW-0215">Deoxyribonucleotide synthesis</keyword>
<evidence type="ECO:0000256" key="4">
    <source>
        <dbReference type="ARBA" id="ARBA00022634"/>
    </source>
</evidence>
<keyword evidence="5 14" id="KW-0547">Nucleotide-binding</keyword>
<keyword evidence="10 14" id="KW-0170">Cobalt</keyword>
<dbReference type="EC" id="1.17.4.1" evidence="14"/>
<accession>B0KCF5</accession>
<dbReference type="FunFam" id="3.20.70.20:FF:000018">
    <property type="entry name" value="Vitamin B12-dependent ribonucleotide reductase"/>
    <property type="match status" value="1"/>
</dbReference>
<evidence type="ECO:0000256" key="7">
    <source>
        <dbReference type="ARBA" id="ARBA00023002"/>
    </source>
</evidence>
<name>B0KCF5_THEP3</name>
<gene>
    <name evidence="19" type="ordered locus">Teth39_0329</name>
</gene>
<evidence type="ECO:0000313" key="19">
    <source>
        <dbReference type="EMBL" id="ABY93998.1"/>
    </source>
</evidence>
<dbReference type="GO" id="GO:0031419">
    <property type="term" value="F:cobalamin binding"/>
    <property type="evidence" value="ECO:0007669"/>
    <property type="project" value="UniProtKB-KW"/>
</dbReference>
<keyword evidence="3 14" id="KW-0846">Cobalamin</keyword>
<evidence type="ECO:0000313" key="20">
    <source>
        <dbReference type="Proteomes" id="UP000002156"/>
    </source>
</evidence>
<keyword evidence="20" id="KW-1185">Reference proteome</keyword>
<feature type="compositionally biased region" description="Basic and acidic residues" evidence="15">
    <location>
        <begin position="569"/>
        <end position="589"/>
    </location>
</feature>
<evidence type="ECO:0000256" key="5">
    <source>
        <dbReference type="ARBA" id="ARBA00022741"/>
    </source>
</evidence>
<keyword evidence="9" id="KW-1015">Disulfide bond</keyword>
<dbReference type="CDD" id="cd02888">
    <property type="entry name" value="RNR_II_dimer"/>
    <property type="match status" value="1"/>
</dbReference>
<dbReference type="Pfam" id="PF12637">
    <property type="entry name" value="TSCPD"/>
    <property type="match status" value="1"/>
</dbReference>
<evidence type="ECO:0000256" key="8">
    <source>
        <dbReference type="ARBA" id="ARBA00023116"/>
    </source>
</evidence>
<dbReference type="EMBL" id="CP000924">
    <property type="protein sequence ID" value="ABY93998.1"/>
    <property type="molecule type" value="Genomic_DNA"/>
</dbReference>
<dbReference type="NCBIfam" id="NF006417">
    <property type="entry name" value="PRK08665.1"/>
    <property type="match status" value="1"/>
</dbReference>
<dbReference type="eggNOG" id="COG0209">
    <property type="taxonomic scope" value="Bacteria"/>
</dbReference>
<dbReference type="AlphaFoldDB" id="B0KCF5"/>
<feature type="domain" description="Ribonucleotide reductase large subunit N-terminal" evidence="16">
    <location>
        <begin position="2"/>
        <end position="83"/>
    </location>
</feature>
<evidence type="ECO:0000256" key="11">
    <source>
        <dbReference type="ARBA" id="ARBA00024942"/>
    </source>
</evidence>
<keyword evidence="7 14" id="KW-0560">Oxidoreductase</keyword>
<reference evidence="20" key="1">
    <citation type="submission" date="2008-01" db="EMBL/GenBank/DDBJ databases">
        <title>Complete sequence of Thermoanaerobacter pseudethanolicus 39E.</title>
        <authorList>
            <person name="Copeland A."/>
            <person name="Lucas S."/>
            <person name="Lapidus A."/>
            <person name="Barry K."/>
            <person name="Glavina del Rio T."/>
            <person name="Dalin E."/>
            <person name="Tice H."/>
            <person name="Pitluck S."/>
            <person name="Bruce D."/>
            <person name="Goodwin L."/>
            <person name="Saunders E."/>
            <person name="Brettin T."/>
            <person name="Detter J.C."/>
            <person name="Han C."/>
            <person name="Schmutz J."/>
            <person name="Larimer F."/>
            <person name="Land M."/>
            <person name="Hauser L."/>
            <person name="Kyrpides N."/>
            <person name="Lykidis A."/>
            <person name="Hemme C."/>
            <person name="Fields M.W."/>
            <person name="He Z."/>
            <person name="Zhou J."/>
            <person name="Richardson P."/>
        </authorList>
    </citation>
    <scope>NUCLEOTIDE SEQUENCE [LARGE SCALE GENOMIC DNA]</scope>
    <source>
        <strain evidence="20">ATCC 33223 / DSM 2355 / 39E</strain>
    </source>
</reference>
<evidence type="ECO:0000259" key="17">
    <source>
        <dbReference type="Pfam" id="PF02867"/>
    </source>
</evidence>
<keyword evidence="4 14" id="KW-0237">DNA synthesis</keyword>
<keyword evidence="6" id="KW-0067">ATP-binding</keyword>
<evidence type="ECO:0000259" key="18">
    <source>
        <dbReference type="Pfam" id="PF12637"/>
    </source>
</evidence>
<evidence type="ECO:0000256" key="9">
    <source>
        <dbReference type="ARBA" id="ARBA00023157"/>
    </source>
</evidence>
<dbReference type="Pfam" id="PF02867">
    <property type="entry name" value="Ribonuc_red_lgC"/>
    <property type="match status" value="2"/>
</dbReference>
<evidence type="ECO:0000256" key="10">
    <source>
        <dbReference type="ARBA" id="ARBA00023285"/>
    </source>
</evidence>
<evidence type="ECO:0000256" key="6">
    <source>
        <dbReference type="ARBA" id="ARBA00022840"/>
    </source>
</evidence>
<dbReference type="SUPFAM" id="SSF51998">
    <property type="entry name" value="PFL-like glycyl radical enzymes"/>
    <property type="match status" value="1"/>
</dbReference>
<dbReference type="InterPro" id="IPR050862">
    <property type="entry name" value="RdRp_reductase_class-2"/>
</dbReference>
<comment type="catalytic activity">
    <reaction evidence="13 14">
        <text>a 2'-deoxyribonucleoside 5'-diphosphate + [thioredoxin]-disulfide + H2O = a ribonucleoside 5'-diphosphate + [thioredoxin]-dithiol</text>
        <dbReference type="Rhea" id="RHEA:23252"/>
        <dbReference type="Rhea" id="RHEA-COMP:10698"/>
        <dbReference type="Rhea" id="RHEA-COMP:10700"/>
        <dbReference type="ChEBI" id="CHEBI:15377"/>
        <dbReference type="ChEBI" id="CHEBI:29950"/>
        <dbReference type="ChEBI" id="CHEBI:50058"/>
        <dbReference type="ChEBI" id="CHEBI:57930"/>
        <dbReference type="ChEBI" id="CHEBI:73316"/>
        <dbReference type="EC" id="1.17.4.1"/>
    </reaction>
</comment>
<sequence length="770" mass="86045">MKITENARKVLEKRYLAKDENGKPIETVEEMFERVAKTIAEVDLIYDQNADVEAVKKRFYDMMVDLDFLPNSPTLMNAGRPLGQLSACFVLPVGDSMEEIFDAVKYAAIIHKSGGGTGFSFSRLRPKGATVRSTGGVASGPVSFMKVFNAATEAVKQGGTRRGANMGILRVDHPDILEFIQCKKDNNEITNFNISVAITEEFMKAVEEDREYDLIDPHTGKVVNRLRAREVFDLIVEMAWRNGEPGIVFLDRINEKNPTPEVGEIESTNPCGEQPLLPYESCNLGSINLENMLKKVEGRYVIDYDKLRETVYDAVHFLDNVIDANKYPLPQIEEMTKGTRKIGLGVMGFANMLLRLGIPYDSDEAVKLGEELMEFIDETSKEASIKLAEQRGTFGFYDKSIYKKMGIKIRNATTTTIAPTGTISIIAGTSSGIEPVFAIAMTRNVMDNTELVEVNPVFKEVAIERGFYSEELMREIARRGSLKDIKGIPEDVKRVFVIAHDIDHEWHVKMQAAFQKHVDNAVSKTVNFRNEATVEDVRRTYLLAYKLGCKGVTIYRDGSRESQVLNLGIKEKKEEAKPKEEQTKNEPLRPRPRPPVTRGITEKVRIGCGNLYITVNYDDQGICEVFTNLGRAGGCPSQSEATSRLISIALRSGIDAKTIVEQLKGIRCHSTLRQMATNKEIKVLSCPDAIGKVIEKVMKIRVEEEQQFAPIDVPIYENNHNGDEDDPKEEVALSEADLLDEEKFCPECGSPIEHEGGCVVCKNCGYSKCG</sequence>
<dbReference type="InterPro" id="IPR000788">
    <property type="entry name" value="RNR_lg_C"/>
</dbReference>
<evidence type="ECO:0000256" key="12">
    <source>
        <dbReference type="ARBA" id="ARBA00025437"/>
    </source>
</evidence>
<dbReference type="InterPro" id="IPR024434">
    <property type="entry name" value="TSCPD_dom"/>
</dbReference>
<feature type="region of interest" description="Disordered" evidence="15">
    <location>
        <begin position="569"/>
        <end position="597"/>
    </location>
</feature>
<dbReference type="GO" id="GO:0009263">
    <property type="term" value="P:deoxyribonucleotide biosynthetic process"/>
    <property type="evidence" value="ECO:0007669"/>
    <property type="project" value="UniProtKB-KW"/>
</dbReference>
<dbReference type="InterPro" id="IPR013509">
    <property type="entry name" value="RNR_lsu_N"/>
</dbReference>
<dbReference type="RefSeq" id="WP_012268975.1">
    <property type="nucleotide sequence ID" value="NC_010321.1"/>
</dbReference>
<comment type="similarity">
    <text evidence="2 14">Belongs to the ribonucleoside diphosphate reductase class-2 family.</text>
</comment>
<comment type="cofactor">
    <cofactor evidence="1 14">
        <name>adenosylcob(III)alamin</name>
        <dbReference type="ChEBI" id="CHEBI:18408"/>
    </cofactor>
</comment>
<comment type="function">
    <text evidence="11">Provides the precursors necessary for DNA synthesis. Catalyzes the biosynthesis of deoxyribonucleotides from the corresponding ribonucleotides.</text>
</comment>
<dbReference type="InterPro" id="IPR013344">
    <property type="entry name" value="RNR_NrdJ/NrdZ"/>
</dbReference>
<evidence type="ECO:0000256" key="15">
    <source>
        <dbReference type="SAM" id="MobiDB-lite"/>
    </source>
</evidence>
<evidence type="ECO:0000256" key="14">
    <source>
        <dbReference type="RuleBase" id="RU364064"/>
    </source>
</evidence>
<dbReference type="NCBIfam" id="TIGR02504">
    <property type="entry name" value="NrdJ_Z"/>
    <property type="match status" value="1"/>
</dbReference>
<evidence type="ECO:0000256" key="1">
    <source>
        <dbReference type="ARBA" id="ARBA00001922"/>
    </source>
</evidence>
<feature type="domain" description="Ribonucleotide reductase large subunit C-terminal" evidence="17">
    <location>
        <begin position="409"/>
        <end position="555"/>
    </location>
</feature>
<feature type="domain" description="Ribonucleotide reductase large subunit C-terminal" evidence="17">
    <location>
        <begin position="86"/>
        <end position="405"/>
    </location>
</feature>
<dbReference type="PANTHER" id="PTHR43371">
    <property type="entry name" value="VITAMIN B12-DEPENDENT RIBONUCLEOTIDE REDUCTASE"/>
    <property type="match status" value="1"/>
</dbReference>
<dbReference type="Proteomes" id="UP000002156">
    <property type="component" value="Chromosome"/>
</dbReference>
<evidence type="ECO:0000256" key="13">
    <source>
        <dbReference type="ARBA" id="ARBA00047754"/>
    </source>
</evidence>
<dbReference type="CDD" id="cd20336">
    <property type="entry name" value="Rcat_RBR"/>
    <property type="match status" value="1"/>
</dbReference>
<evidence type="ECO:0000256" key="3">
    <source>
        <dbReference type="ARBA" id="ARBA00022628"/>
    </source>
</evidence>
<dbReference type="SUPFAM" id="SSF48168">
    <property type="entry name" value="R1 subunit of ribonucleotide reductase, N-terminal domain"/>
    <property type="match status" value="1"/>
</dbReference>
<dbReference type="GO" id="GO:0004748">
    <property type="term" value="F:ribonucleoside-diphosphate reductase activity, thioredoxin disulfide as acceptor"/>
    <property type="evidence" value="ECO:0007669"/>
    <property type="project" value="UniProtKB-EC"/>
</dbReference>
<dbReference type="GO" id="GO:0005524">
    <property type="term" value="F:ATP binding"/>
    <property type="evidence" value="ECO:0007669"/>
    <property type="project" value="UniProtKB-KW"/>
</dbReference>
<dbReference type="InterPro" id="IPR008926">
    <property type="entry name" value="RNR_R1-su_N"/>
</dbReference>
<dbReference type="Pfam" id="PF00317">
    <property type="entry name" value="Ribonuc_red_lgN"/>
    <property type="match status" value="1"/>
</dbReference>
<evidence type="ECO:0000256" key="2">
    <source>
        <dbReference type="ARBA" id="ARBA00007405"/>
    </source>
</evidence>
<proteinExistence type="inferred from homology"/>
<dbReference type="Gene3D" id="3.20.70.20">
    <property type="match status" value="1"/>
</dbReference>
<dbReference type="PANTHER" id="PTHR43371:SF1">
    <property type="entry name" value="RIBONUCLEOSIDE-DIPHOSPHATE REDUCTASE"/>
    <property type="match status" value="1"/>
</dbReference>
<evidence type="ECO:0000259" key="16">
    <source>
        <dbReference type="Pfam" id="PF00317"/>
    </source>
</evidence>
<dbReference type="GO" id="GO:0071897">
    <property type="term" value="P:DNA biosynthetic process"/>
    <property type="evidence" value="ECO:0007669"/>
    <property type="project" value="UniProtKB-KW"/>
</dbReference>